<comment type="caution">
    <text evidence="2">The sequence shown here is derived from an EMBL/GenBank/DDBJ whole genome shotgun (WGS) entry which is preliminary data.</text>
</comment>
<dbReference type="PANTHER" id="PTHR31881:SF6">
    <property type="entry name" value="OS09G0494600 PROTEIN"/>
    <property type="match status" value="1"/>
</dbReference>
<organism evidence="2 3">
    <name type="scientific">Uliginosibacterium paludis</name>
    <dbReference type="NCBI Taxonomy" id="1615952"/>
    <lineage>
        <taxon>Bacteria</taxon>
        <taxon>Pseudomonadati</taxon>
        <taxon>Pseudomonadota</taxon>
        <taxon>Betaproteobacteria</taxon>
        <taxon>Rhodocyclales</taxon>
        <taxon>Zoogloeaceae</taxon>
        <taxon>Uliginosibacterium</taxon>
    </lineage>
</organism>
<accession>A0ABV2CKB1</accession>
<keyword evidence="1" id="KW-1133">Transmembrane helix</keyword>
<keyword evidence="3" id="KW-1185">Reference proteome</keyword>
<reference evidence="2 3" key="1">
    <citation type="submission" date="2024-07" db="EMBL/GenBank/DDBJ databases">
        <title>Uliginosibacterium paludis KCTC:42655.</title>
        <authorList>
            <person name="Kim M.K."/>
        </authorList>
    </citation>
    <scope>NUCLEOTIDE SEQUENCE [LARGE SCALE GENOMIC DNA]</scope>
    <source>
        <strain evidence="2 3">KCTC 42655</strain>
    </source>
</reference>
<dbReference type="Proteomes" id="UP001548590">
    <property type="component" value="Unassembled WGS sequence"/>
</dbReference>
<keyword evidence="1" id="KW-0812">Transmembrane</keyword>
<dbReference type="Pfam" id="PF04654">
    <property type="entry name" value="DUF599"/>
    <property type="match status" value="1"/>
</dbReference>
<feature type="transmembrane region" description="Helical" evidence="1">
    <location>
        <begin position="119"/>
        <end position="137"/>
    </location>
</feature>
<evidence type="ECO:0000313" key="2">
    <source>
        <dbReference type="EMBL" id="MET1488303.1"/>
    </source>
</evidence>
<proteinExistence type="predicted"/>
<dbReference type="EMBL" id="JBEWLZ010000001">
    <property type="protein sequence ID" value="MET1488303.1"/>
    <property type="molecule type" value="Genomic_DNA"/>
</dbReference>
<feature type="transmembrane region" description="Helical" evidence="1">
    <location>
        <begin position="189"/>
        <end position="215"/>
    </location>
</feature>
<sequence>MTFIGFFKSLGWADWLGLAWFLVCWSGYERLVEKGWKGHSTLLVEGHHLRVQWARQLLTRENRIVDCALVANLVSSVNFYANTSIYIIAGLFATLGALDRFMDTAAELQFSRSFSREAMELKLILLITIFVVAYFKFTWALRQFNVLSITTGAVPPRESSPEVLERFAQKHAAVNTCAGDDFNRGLRAYYFGLAVLGWMLSPWLFIIATTVVVYVQARREFDSPVLRALRDADTLPAPELGGAPKV</sequence>
<dbReference type="InterPro" id="IPR006747">
    <property type="entry name" value="DUF599"/>
</dbReference>
<name>A0ABV2CKB1_9RHOO</name>
<evidence type="ECO:0000313" key="3">
    <source>
        <dbReference type="Proteomes" id="UP001548590"/>
    </source>
</evidence>
<gene>
    <name evidence="2" type="ORF">ABVT11_00585</name>
</gene>
<keyword evidence="1" id="KW-0472">Membrane</keyword>
<dbReference type="RefSeq" id="WP_345926299.1">
    <property type="nucleotide sequence ID" value="NZ_JBDIVF010000003.1"/>
</dbReference>
<dbReference type="PANTHER" id="PTHR31881">
    <property type="match status" value="1"/>
</dbReference>
<feature type="transmembrane region" description="Helical" evidence="1">
    <location>
        <begin position="79"/>
        <end position="98"/>
    </location>
</feature>
<protein>
    <submittedName>
        <fullName evidence="2">DUF599 domain-containing protein</fullName>
    </submittedName>
</protein>
<evidence type="ECO:0000256" key="1">
    <source>
        <dbReference type="SAM" id="Phobius"/>
    </source>
</evidence>